<keyword evidence="11" id="KW-1185">Reference proteome</keyword>
<evidence type="ECO:0000256" key="6">
    <source>
        <dbReference type="ARBA" id="ARBA00022840"/>
    </source>
</evidence>
<dbReference type="InterPro" id="IPR018236">
    <property type="entry name" value="SAICAR_synthetase_CS"/>
</dbReference>
<evidence type="ECO:0000256" key="1">
    <source>
        <dbReference type="ARBA" id="ARBA00004672"/>
    </source>
</evidence>
<dbReference type="HAMAP" id="MF_00137">
    <property type="entry name" value="SAICAR_synth"/>
    <property type="match status" value="1"/>
</dbReference>
<evidence type="ECO:0000259" key="9">
    <source>
        <dbReference type="Pfam" id="PF01259"/>
    </source>
</evidence>
<evidence type="ECO:0000256" key="4">
    <source>
        <dbReference type="ARBA" id="ARBA00022741"/>
    </source>
</evidence>
<keyword evidence="6 8" id="KW-0067">ATP-binding</keyword>
<evidence type="ECO:0000313" key="10">
    <source>
        <dbReference type="EMBL" id="GAA0307615.1"/>
    </source>
</evidence>
<accession>A0ABN0VJL6</accession>
<evidence type="ECO:0000256" key="2">
    <source>
        <dbReference type="ARBA" id="ARBA00010190"/>
    </source>
</evidence>
<dbReference type="Gene3D" id="3.30.470.20">
    <property type="entry name" value="ATP-grasp fold, B domain"/>
    <property type="match status" value="1"/>
</dbReference>
<dbReference type="NCBIfam" id="TIGR00081">
    <property type="entry name" value="purC"/>
    <property type="match status" value="1"/>
</dbReference>
<dbReference type="SUPFAM" id="SSF56104">
    <property type="entry name" value="SAICAR synthase-like"/>
    <property type="match status" value="1"/>
</dbReference>
<protein>
    <recommendedName>
        <fullName evidence="8">Phosphoribosylaminoimidazole-succinocarboxamide synthase</fullName>
        <ecNumber evidence="8">6.3.2.6</ecNumber>
    </recommendedName>
    <alternativeName>
        <fullName evidence="8">SAICAR synthetase</fullName>
    </alternativeName>
</protein>
<feature type="domain" description="SAICAR synthetase/ADE2 N-terminal" evidence="9">
    <location>
        <begin position="6"/>
        <end position="231"/>
    </location>
</feature>
<dbReference type="InterPro" id="IPR028923">
    <property type="entry name" value="SAICAR_synt/ADE2_N"/>
</dbReference>
<organism evidence="10 11">
    <name type="scientific">Psychrobacter aestuarii</name>
    <dbReference type="NCBI Taxonomy" id="556327"/>
    <lineage>
        <taxon>Bacteria</taxon>
        <taxon>Pseudomonadati</taxon>
        <taxon>Pseudomonadota</taxon>
        <taxon>Gammaproteobacteria</taxon>
        <taxon>Moraxellales</taxon>
        <taxon>Moraxellaceae</taxon>
        <taxon>Psychrobacter</taxon>
    </lineage>
</organism>
<proteinExistence type="inferred from homology"/>
<dbReference type="InterPro" id="IPR033934">
    <property type="entry name" value="SAICAR_synt_PurC"/>
</dbReference>
<dbReference type="EMBL" id="BAAAFR010000001">
    <property type="protein sequence ID" value="GAA0307615.1"/>
    <property type="molecule type" value="Genomic_DNA"/>
</dbReference>
<dbReference type="Proteomes" id="UP001501787">
    <property type="component" value="Unassembled WGS sequence"/>
</dbReference>
<dbReference type="EC" id="6.3.2.6" evidence="8"/>
<dbReference type="PROSITE" id="PS01058">
    <property type="entry name" value="SAICAR_SYNTHETASE_2"/>
    <property type="match status" value="1"/>
</dbReference>
<dbReference type="CDD" id="cd01415">
    <property type="entry name" value="SAICAR_synt_PurC"/>
    <property type="match status" value="1"/>
</dbReference>
<dbReference type="PANTHER" id="PTHR43599:SF3">
    <property type="entry name" value="SI:DKEY-6E2.2"/>
    <property type="match status" value="1"/>
</dbReference>
<reference evidence="10 11" key="1">
    <citation type="journal article" date="2019" name="Int. J. Syst. Evol. Microbiol.">
        <title>The Global Catalogue of Microorganisms (GCM) 10K type strain sequencing project: providing services to taxonomists for standard genome sequencing and annotation.</title>
        <authorList>
            <consortium name="The Broad Institute Genomics Platform"/>
            <consortium name="The Broad Institute Genome Sequencing Center for Infectious Disease"/>
            <person name="Wu L."/>
            <person name="Ma J."/>
        </authorList>
    </citation>
    <scope>NUCLEOTIDE SEQUENCE [LARGE SCALE GENOMIC DNA]</scope>
    <source>
        <strain evidence="10 11">JCM 16343</strain>
    </source>
</reference>
<dbReference type="InterPro" id="IPR050089">
    <property type="entry name" value="SAICAR_synthetase"/>
</dbReference>
<gene>
    <name evidence="8" type="primary">purC</name>
    <name evidence="10" type="ORF">GCM10009129_00860</name>
</gene>
<dbReference type="PROSITE" id="PS01057">
    <property type="entry name" value="SAICAR_SYNTHETASE_1"/>
    <property type="match status" value="1"/>
</dbReference>
<dbReference type="InterPro" id="IPR001636">
    <property type="entry name" value="SAICAR_synth"/>
</dbReference>
<dbReference type="Pfam" id="PF01259">
    <property type="entry name" value="SAICAR_synt"/>
    <property type="match status" value="1"/>
</dbReference>
<keyword evidence="4 8" id="KW-0547">Nucleotide-binding</keyword>
<evidence type="ECO:0000256" key="5">
    <source>
        <dbReference type="ARBA" id="ARBA00022755"/>
    </source>
</evidence>
<dbReference type="Gene3D" id="3.30.200.20">
    <property type="entry name" value="Phosphorylase Kinase, domain 1"/>
    <property type="match status" value="1"/>
</dbReference>
<evidence type="ECO:0000313" key="11">
    <source>
        <dbReference type="Proteomes" id="UP001501787"/>
    </source>
</evidence>
<keyword evidence="5 8" id="KW-0658">Purine biosynthesis</keyword>
<comment type="similarity">
    <text evidence="2 8">Belongs to the SAICAR synthetase family.</text>
</comment>
<name>A0ABN0VJL6_9GAMM</name>
<comment type="caution">
    <text evidence="10">The sequence shown here is derived from an EMBL/GenBank/DDBJ whole genome shotgun (WGS) entry which is preliminary data.</text>
</comment>
<evidence type="ECO:0000256" key="3">
    <source>
        <dbReference type="ARBA" id="ARBA00022598"/>
    </source>
</evidence>
<dbReference type="PANTHER" id="PTHR43599">
    <property type="entry name" value="MULTIFUNCTIONAL PROTEIN ADE2"/>
    <property type="match status" value="1"/>
</dbReference>
<comment type="pathway">
    <text evidence="1 8">Purine metabolism; IMP biosynthesis via de novo pathway; 5-amino-1-(5-phospho-D-ribosyl)imidazole-4-carboxamide from 5-amino-1-(5-phospho-D-ribosyl)imidazole-4-carboxylate: step 1/2.</text>
</comment>
<evidence type="ECO:0000256" key="8">
    <source>
        <dbReference type="HAMAP-Rule" id="MF_00137"/>
    </source>
</evidence>
<keyword evidence="3 8" id="KW-0436">Ligase</keyword>
<comment type="catalytic activity">
    <reaction evidence="7 8">
        <text>5-amino-1-(5-phospho-D-ribosyl)imidazole-4-carboxylate + L-aspartate + ATP = (2S)-2-[5-amino-1-(5-phospho-beta-D-ribosyl)imidazole-4-carboxamido]succinate + ADP + phosphate + 2 H(+)</text>
        <dbReference type="Rhea" id="RHEA:22628"/>
        <dbReference type="ChEBI" id="CHEBI:15378"/>
        <dbReference type="ChEBI" id="CHEBI:29991"/>
        <dbReference type="ChEBI" id="CHEBI:30616"/>
        <dbReference type="ChEBI" id="CHEBI:43474"/>
        <dbReference type="ChEBI" id="CHEBI:58443"/>
        <dbReference type="ChEBI" id="CHEBI:77657"/>
        <dbReference type="ChEBI" id="CHEBI:456216"/>
        <dbReference type="EC" id="6.3.2.6"/>
    </reaction>
</comment>
<evidence type="ECO:0000256" key="7">
    <source>
        <dbReference type="ARBA" id="ARBA00048475"/>
    </source>
</evidence>
<dbReference type="RefSeq" id="WP_201504354.1">
    <property type="nucleotide sequence ID" value="NZ_BAAAFR010000001.1"/>
</dbReference>
<sequence>MQKQQLLYKGKAKSVYETDDQDFLILHFRDDTSAFNGERVEQLARKGQVNNRFNAFIMQKLADAGIETHFEKQLSEDEVLVKRLDMIPVECVVRNFAAGSIVRRLGLEEGQVLNPPTYELFYKDDALGDPLINESLSLSLGWATEAQLEQMKALTFKVNEVLSELFAAGDMLLVDFKLEFGVFHDRVVLGDEFSPDGCRIWDKTTKKKLDKDRFRQSLGDVIEAYEEVATRIGVPLD</sequence>